<feature type="active site" description="Acyl-thioester intermediate" evidence="2">
    <location>
        <position position="221"/>
    </location>
</feature>
<comment type="caution">
    <text evidence="6">The sequence shown here is derived from an EMBL/GenBank/DDBJ whole genome shotgun (WGS) entry which is preliminary data.</text>
</comment>
<keyword evidence="1 6" id="KW-0378">Hydrolase</keyword>
<dbReference type="CDD" id="cd05826">
    <property type="entry name" value="Sortase_B"/>
    <property type="match status" value="1"/>
</dbReference>
<organism evidence="6 7">
    <name type="scientific">Staphylococcus auricularis</name>
    <dbReference type="NCBI Taxonomy" id="29379"/>
    <lineage>
        <taxon>Bacteria</taxon>
        <taxon>Bacillati</taxon>
        <taxon>Bacillota</taxon>
        <taxon>Bacilli</taxon>
        <taxon>Bacillales</taxon>
        <taxon>Staphylococcaceae</taxon>
        <taxon>Staphylococcus</taxon>
    </lineage>
</organism>
<dbReference type="InterPro" id="IPR015986">
    <property type="entry name" value="SrtB_Firmicute"/>
</dbReference>
<dbReference type="InterPro" id="IPR005754">
    <property type="entry name" value="Sortase"/>
</dbReference>
<feature type="site" description="Transition state stabilizer" evidence="3">
    <location>
        <position position="231"/>
    </location>
</feature>
<keyword evidence="5" id="KW-1133">Transmembrane helix</keyword>
<evidence type="ECO:0000256" key="5">
    <source>
        <dbReference type="SAM" id="Phobius"/>
    </source>
</evidence>
<name>A0AAW7MCE7_9STAP</name>
<dbReference type="Pfam" id="PF04203">
    <property type="entry name" value="Sortase"/>
    <property type="match status" value="1"/>
</dbReference>
<dbReference type="SUPFAM" id="SSF63817">
    <property type="entry name" value="Sortase"/>
    <property type="match status" value="1"/>
</dbReference>
<protein>
    <submittedName>
        <fullName evidence="6">Class B sortase</fullName>
        <ecNumber evidence="6">3.4.22.71</ecNumber>
    </submittedName>
</protein>
<keyword evidence="5" id="KW-0812">Transmembrane</keyword>
<feature type="transmembrane region" description="Helical" evidence="5">
    <location>
        <begin position="5"/>
        <end position="22"/>
    </location>
</feature>
<dbReference type="Proteomes" id="UP001171687">
    <property type="component" value="Unassembled WGS sequence"/>
</dbReference>
<accession>A0AAW7MCE7</accession>
<proteinExistence type="predicted"/>
<sequence>MLKTFIRICQILLIAVIVWSGYKMFATYQQDKKAEARYTELQRKYTTVQTGTKEVRPQFEQLEQHNEDIIGWINLPGTQLNYPILQGEDNKEYLHEDFEHEESRKGSVFLDYRNDVQHPSLNTVIYGHHVGDGSMFDTVEKYLDQSFYDQHPTLQYDTKYGKYQLEVLSAYQTTTEDNYIQTDFESEAAYDEFLKQTMKKSQINTNTTVDKNDKIVTLSTCEDAYRSTSGRIVVVSKLVEAH</sequence>
<evidence type="ECO:0000256" key="1">
    <source>
        <dbReference type="ARBA" id="ARBA00022801"/>
    </source>
</evidence>
<dbReference type="Gene3D" id="2.40.260.10">
    <property type="entry name" value="Sortase"/>
    <property type="match status" value="1"/>
</dbReference>
<dbReference type="EC" id="3.4.22.71" evidence="6"/>
<dbReference type="PIRSF" id="PIRSF030150">
    <property type="entry name" value="UCP030150"/>
    <property type="match status" value="1"/>
</dbReference>
<dbReference type="AlphaFoldDB" id="A0AAW7MCE7"/>
<keyword evidence="5" id="KW-0472">Membrane</keyword>
<dbReference type="GO" id="GO:0016787">
    <property type="term" value="F:hydrolase activity"/>
    <property type="evidence" value="ECO:0007669"/>
    <property type="project" value="UniProtKB-KW"/>
</dbReference>
<evidence type="ECO:0000256" key="2">
    <source>
        <dbReference type="PIRSR" id="PIRSR030150-1"/>
    </source>
</evidence>
<dbReference type="EMBL" id="JAUHQC010000009">
    <property type="protein sequence ID" value="MDN4532959.1"/>
    <property type="molecule type" value="Genomic_DNA"/>
</dbReference>
<evidence type="ECO:0000313" key="7">
    <source>
        <dbReference type="Proteomes" id="UP001171687"/>
    </source>
</evidence>
<reference evidence="6" key="1">
    <citation type="submission" date="2023-07" db="EMBL/GenBank/DDBJ databases">
        <title>Evaluation of the beneficial properties of pineapple isolates.</title>
        <authorList>
            <person name="Adefiranye O."/>
        </authorList>
    </citation>
    <scope>NUCLEOTIDE SEQUENCE</scope>
    <source>
        <strain evidence="6">PAPLE_T1</strain>
    </source>
</reference>
<dbReference type="NCBIfam" id="TIGR03064">
    <property type="entry name" value="sortase_srtB"/>
    <property type="match status" value="1"/>
</dbReference>
<dbReference type="InterPro" id="IPR009835">
    <property type="entry name" value="SrtB"/>
</dbReference>
<evidence type="ECO:0000313" key="6">
    <source>
        <dbReference type="EMBL" id="MDN4532959.1"/>
    </source>
</evidence>
<evidence type="ECO:0000256" key="3">
    <source>
        <dbReference type="PIRSR" id="PIRSR030150-2"/>
    </source>
</evidence>
<evidence type="ECO:0000256" key="4">
    <source>
        <dbReference type="PIRSR" id="PIRSR605754-1"/>
    </source>
</evidence>
<feature type="active site" description="Proton donor/acceptor" evidence="4">
    <location>
        <position position="128"/>
    </location>
</feature>
<gene>
    <name evidence="6" type="primary">srtB</name>
    <name evidence="6" type="ORF">QYH67_05110</name>
</gene>
<dbReference type="InterPro" id="IPR023365">
    <property type="entry name" value="Sortase_dom-sf"/>
</dbReference>
<dbReference type="RefSeq" id="WP_272595292.1">
    <property type="nucleotide sequence ID" value="NZ_JAQPQT010000002.1"/>
</dbReference>